<dbReference type="RefSeq" id="WP_126772265.1">
    <property type="nucleotide sequence ID" value="NZ_PIPX01000001.1"/>
</dbReference>
<dbReference type="EMBL" id="PIPX01000001">
    <property type="protein sequence ID" value="RUO56758.1"/>
    <property type="molecule type" value="Genomic_DNA"/>
</dbReference>
<accession>A0A432Y6Z4</accession>
<evidence type="ECO:0000256" key="4">
    <source>
        <dbReference type="ARBA" id="ARBA00025078"/>
    </source>
</evidence>
<evidence type="ECO:0000256" key="3">
    <source>
        <dbReference type="ARBA" id="ARBA00023225"/>
    </source>
</evidence>
<sequence>MSEPKGNDKKAIALRYQAFEPAPKVVAKGDGLIAEEIIRRAQEHGIFVHDSPELVNLLSQIELNDYVPQTLWEVVAELLVWVRSIEITR</sequence>
<evidence type="ECO:0000313" key="6">
    <source>
        <dbReference type="Proteomes" id="UP000287649"/>
    </source>
</evidence>
<comment type="function">
    <text evidence="4">Required for formation of the rod structure in the basal body of the flagellar apparatus. Together with FliI and FliH, may constitute the export apparatus of flagellin.</text>
</comment>
<evidence type="ECO:0000256" key="2">
    <source>
        <dbReference type="ARBA" id="ARBA00021622"/>
    </source>
</evidence>
<keyword evidence="3" id="KW-0653">Protein transport</keyword>
<keyword evidence="5" id="KW-0966">Cell projection</keyword>
<keyword evidence="5" id="KW-0969">Cilium</keyword>
<dbReference type="PANTHER" id="PTHR30531:SF12">
    <property type="entry name" value="FLAGELLAR BIOSYNTHETIC PROTEIN FLHB"/>
    <property type="match status" value="1"/>
</dbReference>
<dbReference type="GO" id="GO:0009306">
    <property type="term" value="P:protein secretion"/>
    <property type="evidence" value="ECO:0007669"/>
    <property type="project" value="InterPro"/>
</dbReference>
<keyword evidence="3" id="KW-0813">Transport</keyword>
<protein>
    <recommendedName>
        <fullName evidence="2">Flagellar biosynthetic protein FlhB</fullName>
    </recommendedName>
</protein>
<dbReference type="Proteomes" id="UP000287649">
    <property type="component" value="Unassembled WGS sequence"/>
</dbReference>
<evidence type="ECO:0000313" key="5">
    <source>
        <dbReference type="EMBL" id="RUO56758.1"/>
    </source>
</evidence>
<dbReference type="Pfam" id="PF01312">
    <property type="entry name" value="Bac_export_2"/>
    <property type="match status" value="1"/>
</dbReference>
<dbReference type="AlphaFoldDB" id="A0A432Y6Z4"/>
<keyword evidence="3" id="KW-1006">Bacterial flagellum protein export</keyword>
<reference evidence="6" key="1">
    <citation type="journal article" date="2018" name="Front. Microbiol.">
        <title>Genome-Based Analysis Reveals the Taxonomy and Diversity of the Family Idiomarinaceae.</title>
        <authorList>
            <person name="Liu Y."/>
            <person name="Lai Q."/>
            <person name="Shao Z."/>
        </authorList>
    </citation>
    <scope>NUCLEOTIDE SEQUENCE [LARGE SCALE GENOMIC DNA]</scope>
    <source>
        <strain evidence="6">PO-M2</strain>
    </source>
</reference>
<keyword evidence="6" id="KW-1185">Reference proteome</keyword>
<gene>
    <name evidence="5" type="ORF">CWI70_08500</name>
</gene>
<dbReference type="GO" id="GO:0005886">
    <property type="term" value="C:plasma membrane"/>
    <property type="evidence" value="ECO:0007669"/>
    <property type="project" value="TreeGrafter"/>
</dbReference>
<evidence type="ECO:0000256" key="1">
    <source>
        <dbReference type="ARBA" id="ARBA00010690"/>
    </source>
</evidence>
<proteinExistence type="inferred from homology"/>
<dbReference type="SUPFAM" id="SSF160544">
    <property type="entry name" value="EscU C-terminal domain-like"/>
    <property type="match status" value="1"/>
</dbReference>
<name>A0A432Y6Z4_9GAMM</name>
<dbReference type="OrthoDB" id="5244399at2"/>
<dbReference type="Gene3D" id="3.40.1690.10">
    <property type="entry name" value="secretion proteins EscU"/>
    <property type="match status" value="1"/>
</dbReference>
<comment type="caution">
    <text evidence="5">The sequence shown here is derived from an EMBL/GenBank/DDBJ whole genome shotgun (WGS) entry which is preliminary data.</text>
</comment>
<organism evidence="5 6">
    <name type="scientific">Pseudidiomarina homiensis</name>
    <dbReference type="NCBI Taxonomy" id="364198"/>
    <lineage>
        <taxon>Bacteria</taxon>
        <taxon>Pseudomonadati</taxon>
        <taxon>Pseudomonadota</taxon>
        <taxon>Gammaproteobacteria</taxon>
        <taxon>Alteromonadales</taxon>
        <taxon>Idiomarinaceae</taxon>
        <taxon>Pseudidiomarina</taxon>
    </lineage>
</organism>
<comment type="similarity">
    <text evidence="1">Belongs to the type III secretion exporter family.</text>
</comment>
<dbReference type="PANTHER" id="PTHR30531">
    <property type="entry name" value="FLAGELLAR BIOSYNTHETIC PROTEIN FLHB"/>
    <property type="match status" value="1"/>
</dbReference>
<keyword evidence="5" id="KW-0282">Flagellum</keyword>
<dbReference type="InterPro" id="IPR006135">
    <property type="entry name" value="T3SS_substrate_exporter"/>
</dbReference>
<dbReference type="InterPro" id="IPR029025">
    <property type="entry name" value="T3SS_substrate_exporter_C"/>
</dbReference>